<dbReference type="EMBL" id="DRBS01000215">
    <property type="protein sequence ID" value="HDD44313.1"/>
    <property type="molecule type" value="Genomic_DNA"/>
</dbReference>
<feature type="transmembrane region" description="Helical" evidence="1">
    <location>
        <begin position="31"/>
        <end position="52"/>
    </location>
</feature>
<gene>
    <name evidence="2" type="ORF">ENG63_05585</name>
</gene>
<reference evidence="2" key="1">
    <citation type="journal article" date="2020" name="mSystems">
        <title>Genome- and Community-Level Interaction Insights into Carbon Utilization and Element Cycling Functions of Hydrothermarchaeota in Hydrothermal Sediment.</title>
        <authorList>
            <person name="Zhou Z."/>
            <person name="Liu Y."/>
            <person name="Xu W."/>
            <person name="Pan J."/>
            <person name="Luo Z.H."/>
            <person name="Li M."/>
        </authorList>
    </citation>
    <scope>NUCLEOTIDE SEQUENCE [LARGE SCALE GENOMIC DNA]</scope>
    <source>
        <strain evidence="2">HyVt-233</strain>
    </source>
</reference>
<feature type="transmembrane region" description="Helical" evidence="1">
    <location>
        <begin position="58"/>
        <end position="78"/>
    </location>
</feature>
<feature type="transmembrane region" description="Helical" evidence="1">
    <location>
        <begin position="277"/>
        <end position="298"/>
    </location>
</feature>
<proteinExistence type="predicted"/>
<feature type="transmembrane region" description="Helical" evidence="1">
    <location>
        <begin position="250"/>
        <end position="271"/>
    </location>
</feature>
<dbReference type="Proteomes" id="UP000886289">
    <property type="component" value="Unassembled WGS sequence"/>
</dbReference>
<feature type="transmembrane region" description="Helical" evidence="1">
    <location>
        <begin position="149"/>
        <end position="169"/>
    </location>
</feature>
<sequence length="305" mass="34190">MPSFIWVSPNVAIFAFFWLVRRGCYTQFQPMCAAVGSIFNFFLVSIGVILLWRWNKLSLFNSFLLLGIAGGITSLMLINKLKPQIKGYIGNPGLFTVFNEHRKYGQWSILAFLLYWSSGQILISGLVPIFLGLAASAAIAAIWNLYRPLSLLFQSSASIFLPVFSNWLNTGMPLIEFRKRVINLVIIFIGIFLTYGILITCFSKLILNFLYCGKYDRYILLVPLWSIALSASISINLFNMALKALGLVRYSSIIWGMSTGITLTLGIPMILFFGINGALLCLTFSYILAAVVSFLLVYKQTARDV</sequence>
<keyword evidence="1" id="KW-0472">Membrane</keyword>
<feature type="transmembrane region" description="Helical" evidence="1">
    <location>
        <begin position="218"/>
        <end position="238"/>
    </location>
</feature>
<organism evidence="2">
    <name type="scientific">Desulfofervidus auxilii</name>
    <dbReference type="NCBI Taxonomy" id="1621989"/>
    <lineage>
        <taxon>Bacteria</taxon>
        <taxon>Pseudomonadati</taxon>
        <taxon>Thermodesulfobacteriota</taxon>
        <taxon>Candidatus Desulfofervidia</taxon>
        <taxon>Candidatus Desulfofervidales</taxon>
        <taxon>Candidatus Desulfofervidaceae</taxon>
        <taxon>Candidatus Desulfofervidus</taxon>
    </lineage>
</organism>
<evidence type="ECO:0000313" key="2">
    <source>
        <dbReference type="EMBL" id="HDD44313.1"/>
    </source>
</evidence>
<protein>
    <recommendedName>
        <fullName evidence="3">Polysaccharide biosynthesis protein C-terminal domain-containing protein</fullName>
    </recommendedName>
</protein>
<evidence type="ECO:0008006" key="3">
    <source>
        <dbReference type="Google" id="ProtNLM"/>
    </source>
</evidence>
<feature type="transmembrane region" description="Helical" evidence="1">
    <location>
        <begin position="6"/>
        <end position="24"/>
    </location>
</feature>
<keyword evidence="1" id="KW-0812">Transmembrane</keyword>
<comment type="caution">
    <text evidence="2">The sequence shown here is derived from an EMBL/GenBank/DDBJ whole genome shotgun (WGS) entry which is preliminary data.</text>
</comment>
<keyword evidence="1" id="KW-1133">Transmembrane helix</keyword>
<feature type="transmembrane region" description="Helical" evidence="1">
    <location>
        <begin position="181"/>
        <end position="206"/>
    </location>
</feature>
<evidence type="ECO:0000256" key="1">
    <source>
        <dbReference type="SAM" id="Phobius"/>
    </source>
</evidence>
<dbReference type="AlphaFoldDB" id="A0A7C0U2Z6"/>
<name>A0A7C0U2Z6_DESA2</name>
<accession>A0A7C0U2Z6</accession>
<feature type="transmembrane region" description="Helical" evidence="1">
    <location>
        <begin position="112"/>
        <end position="143"/>
    </location>
</feature>